<dbReference type="OrthoDB" id="8818336at2759"/>
<dbReference type="Proteomes" id="UP000410492">
    <property type="component" value="Unassembled WGS sequence"/>
</dbReference>
<dbReference type="EMBL" id="CAACVG010006800">
    <property type="protein sequence ID" value="VEN41847.1"/>
    <property type="molecule type" value="Genomic_DNA"/>
</dbReference>
<proteinExistence type="predicted"/>
<keyword evidence="3" id="KW-1185">Reference proteome</keyword>
<organism evidence="2 3">
    <name type="scientific">Callosobruchus maculatus</name>
    <name type="common">Southern cowpea weevil</name>
    <name type="synonym">Pulse bruchid</name>
    <dbReference type="NCBI Taxonomy" id="64391"/>
    <lineage>
        <taxon>Eukaryota</taxon>
        <taxon>Metazoa</taxon>
        <taxon>Ecdysozoa</taxon>
        <taxon>Arthropoda</taxon>
        <taxon>Hexapoda</taxon>
        <taxon>Insecta</taxon>
        <taxon>Pterygota</taxon>
        <taxon>Neoptera</taxon>
        <taxon>Endopterygota</taxon>
        <taxon>Coleoptera</taxon>
        <taxon>Polyphaga</taxon>
        <taxon>Cucujiformia</taxon>
        <taxon>Chrysomeloidea</taxon>
        <taxon>Chrysomelidae</taxon>
        <taxon>Bruchinae</taxon>
        <taxon>Bruchini</taxon>
        <taxon>Callosobruchus</taxon>
    </lineage>
</organism>
<protein>
    <submittedName>
        <fullName evidence="2">Uncharacterized protein</fullName>
    </submittedName>
</protein>
<accession>A0A653C1N2</accession>
<evidence type="ECO:0000313" key="2">
    <source>
        <dbReference type="EMBL" id="VEN41847.1"/>
    </source>
</evidence>
<feature type="region of interest" description="Disordered" evidence="1">
    <location>
        <begin position="1"/>
        <end position="21"/>
    </location>
</feature>
<reference evidence="2 3" key="1">
    <citation type="submission" date="2019-01" db="EMBL/GenBank/DDBJ databases">
        <authorList>
            <person name="Sayadi A."/>
        </authorList>
    </citation>
    <scope>NUCLEOTIDE SEQUENCE [LARGE SCALE GENOMIC DNA]</scope>
</reference>
<dbReference type="AlphaFoldDB" id="A0A653C1N2"/>
<name>A0A653C1N2_CALMS</name>
<evidence type="ECO:0000313" key="3">
    <source>
        <dbReference type="Proteomes" id="UP000410492"/>
    </source>
</evidence>
<evidence type="ECO:0000256" key="1">
    <source>
        <dbReference type="SAM" id="MobiDB-lite"/>
    </source>
</evidence>
<sequence>MEEQIPTGPQIDTEATPSPMEIPYPGCRDYIRKTYARRSFPKERMAGILPSVSEQTLKQCYCAYKAWWYFYLNKQKIADTQKVHGQNVILRQT</sequence>
<gene>
    <name evidence="2" type="ORF">CALMAC_LOCUS5533</name>
</gene>